<proteinExistence type="inferred from homology"/>
<dbReference type="EMBL" id="JARESE010000019">
    <property type="protein sequence ID" value="MDE8651529.1"/>
    <property type="molecule type" value="Genomic_DNA"/>
</dbReference>
<keyword evidence="10" id="KW-1185">Reference proteome</keyword>
<dbReference type="Proteomes" id="UP001216253">
    <property type="component" value="Unassembled WGS sequence"/>
</dbReference>
<dbReference type="InterPro" id="IPR011118">
    <property type="entry name" value="Tannase/feruloyl_esterase"/>
</dbReference>
<comment type="similarity">
    <text evidence="1">Belongs to the tannase family.</text>
</comment>
<dbReference type="SUPFAM" id="SSF53474">
    <property type="entry name" value="alpha/beta-Hydrolases"/>
    <property type="match status" value="1"/>
</dbReference>
<reference evidence="9 10" key="1">
    <citation type="submission" date="2023-03" db="EMBL/GenBank/DDBJ databases">
        <title>NovoSphingobium album sp. nov. isolated from polycyclic aromatic hydrocarbons- and heavy-metal polluted soil.</title>
        <authorList>
            <person name="Liu Z."/>
            <person name="Wang K."/>
        </authorList>
    </citation>
    <scope>NUCLEOTIDE SEQUENCE [LARGE SCALE GENOMIC DNA]</scope>
    <source>
        <strain evidence="9 10">H3SJ31-1</strain>
    </source>
</reference>
<feature type="chain" id="PRO_5046312291" evidence="8">
    <location>
        <begin position="25"/>
        <end position="535"/>
    </location>
</feature>
<evidence type="ECO:0000256" key="3">
    <source>
        <dbReference type="ARBA" id="ARBA00022723"/>
    </source>
</evidence>
<dbReference type="Pfam" id="PF07519">
    <property type="entry name" value="Tannase"/>
    <property type="match status" value="1"/>
</dbReference>
<keyword evidence="6" id="KW-0106">Calcium</keyword>
<evidence type="ECO:0000256" key="2">
    <source>
        <dbReference type="ARBA" id="ARBA00022487"/>
    </source>
</evidence>
<evidence type="ECO:0000256" key="1">
    <source>
        <dbReference type="ARBA" id="ARBA00006249"/>
    </source>
</evidence>
<evidence type="ECO:0000256" key="4">
    <source>
        <dbReference type="ARBA" id="ARBA00022729"/>
    </source>
</evidence>
<evidence type="ECO:0000256" key="8">
    <source>
        <dbReference type="SAM" id="SignalP"/>
    </source>
</evidence>
<comment type="caution">
    <text evidence="9">The sequence shown here is derived from an EMBL/GenBank/DDBJ whole genome shotgun (WGS) entry which is preliminary data.</text>
</comment>
<keyword evidence="2" id="KW-0719">Serine esterase</keyword>
<evidence type="ECO:0000256" key="6">
    <source>
        <dbReference type="ARBA" id="ARBA00022837"/>
    </source>
</evidence>
<feature type="signal peptide" evidence="8">
    <location>
        <begin position="1"/>
        <end position="24"/>
    </location>
</feature>
<protein>
    <submittedName>
        <fullName evidence="9">Tannase/feruloyl esterase family alpha/beta hydrolase</fullName>
    </submittedName>
</protein>
<keyword evidence="3" id="KW-0479">Metal-binding</keyword>
<keyword evidence="5 9" id="KW-0378">Hydrolase</keyword>
<evidence type="ECO:0000313" key="10">
    <source>
        <dbReference type="Proteomes" id="UP001216253"/>
    </source>
</evidence>
<dbReference type="RefSeq" id="WP_275227626.1">
    <property type="nucleotide sequence ID" value="NZ_JARESE010000019.1"/>
</dbReference>
<gene>
    <name evidence="9" type="ORF">PYV00_07330</name>
</gene>
<dbReference type="PANTHER" id="PTHR33938:SF15">
    <property type="entry name" value="FERULOYL ESTERASE B-RELATED"/>
    <property type="match status" value="1"/>
</dbReference>
<evidence type="ECO:0000313" key="9">
    <source>
        <dbReference type="EMBL" id="MDE8651529.1"/>
    </source>
</evidence>
<dbReference type="InterPro" id="IPR029058">
    <property type="entry name" value="AB_hydrolase_fold"/>
</dbReference>
<keyword evidence="4 8" id="KW-0732">Signal</keyword>
<evidence type="ECO:0000256" key="7">
    <source>
        <dbReference type="ARBA" id="ARBA00023157"/>
    </source>
</evidence>
<dbReference type="PANTHER" id="PTHR33938">
    <property type="entry name" value="FERULOYL ESTERASE B-RELATED"/>
    <property type="match status" value="1"/>
</dbReference>
<organism evidence="9 10">
    <name type="scientific">Novosphingobium album</name>
    <name type="common">ex Liu et al. 2023</name>
    <dbReference type="NCBI Taxonomy" id="3031130"/>
    <lineage>
        <taxon>Bacteria</taxon>
        <taxon>Pseudomonadati</taxon>
        <taxon>Pseudomonadota</taxon>
        <taxon>Alphaproteobacteria</taxon>
        <taxon>Sphingomonadales</taxon>
        <taxon>Sphingomonadaceae</taxon>
        <taxon>Novosphingobium</taxon>
    </lineage>
</organism>
<dbReference type="GO" id="GO:0016787">
    <property type="term" value="F:hydrolase activity"/>
    <property type="evidence" value="ECO:0007669"/>
    <property type="project" value="UniProtKB-KW"/>
</dbReference>
<sequence>MFRFLFAKFALLAAMIALAAPALAAPPPPRLADAAVAPVAANVAAAMPCADLLKVDFTRLPEAPTALLGAEEVPATASAKAYCRVTGYVQPQIGFELRLPVSSWNGRYFQVGCGGLCGVIHIENCGPALARDFAVAANNLGHVSDSWTDPLWAIDPMLREGLGRRSTHAVAVAAKAILTTYYGKKPAFSYFQGCSTGGREGLSEALHYPTDFNGIIAGDPAFPGRLALSSNWNAVHLLDDRGKAVFSPAKLALLHAAVLKGCDGIDGLKDGIIEDPRACRFAPRTLLCPGGDGPDCLSAAQVAAAEALYAGPRDSKGLRYAPGGSPYGSELSWDGDNRREISQSNLRYLAFREPNPDYDYRTFNFDTDPPATAPQAAIYDPVAPGEAPDLAAFQAAGGKLLAYHGWADPGVPPEGTLDFYARVARAQGGLAAVQPWFRLFMVSGMFHCRGGDAPNTFDLLSPIMAWVEQGQAPNGILATQYNPDKSVKRTRPLYAYPSVARYTGKGDVNDAGNWREVKPAKFRDDAVDWAWAPKN</sequence>
<evidence type="ECO:0000256" key="5">
    <source>
        <dbReference type="ARBA" id="ARBA00022801"/>
    </source>
</evidence>
<keyword evidence="7" id="KW-1015">Disulfide bond</keyword>
<name>A0ABT5WNB1_9SPHN</name>
<accession>A0ABT5WNB1</accession>